<evidence type="ECO:0000256" key="1">
    <source>
        <dbReference type="PROSITE-ProRule" id="PRU00221"/>
    </source>
</evidence>
<reference evidence="3 4" key="1">
    <citation type="submission" date="2020-01" db="EMBL/GenBank/DDBJ databases">
        <title>Insect and environment-associated Actinomycetes.</title>
        <authorList>
            <person name="Currrie C."/>
            <person name="Chevrette M."/>
            <person name="Carlson C."/>
            <person name="Stubbendieck R."/>
            <person name="Wendt-Pienkowski E."/>
        </authorList>
    </citation>
    <scope>NUCLEOTIDE SEQUENCE [LARGE SCALE GENOMIC DNA]</scope>
    <source>
        <strain evidence="3 4">SID14163</strain>
    </source>
</reference>
<feature type="repeat" description="WD" evidence="1">
    <location>
        <begin position="1"/>
        <end position="19"/>
    </location>
</feature>
<feature type="non-terminal residue" evidence="3">
    <location>
        <position position="1"/>
    </location>
</feature>
<dbReference type="GO" id="GO:0004674">
    <property type="term" value="F:protein serine/threonine kinase activity"/>
    <property type="evidence" value="ECO:0007669"/>
    <property type="project" value="UniProtKB-KW"/>
</dbReference>
<dbReference type="PANTHER" id="PTHR19879:SF9">
    <property type="entry name" value="TRANSCRIPTION INITIATION FACTOR TFIID SUBUNIT 5"/>
    <property type="match status" value="1"/>
</dbReference>
<evidence type="ECO:0000313" key="4">
    <source>
        <dbReference type="Proteomes" id="UP000470446"/>
    </source>
</evidence>
<keyword evidence="1" id="KW-0853">WD repeat</keyword>
<dbReference type="Pfam" id="PF00400">
    <property type="entry name" value="WD40"/>
    <property type="match status" value="2"/>
</dbReference>
<dbReference type="InterPro" id="IPR001680">
    <property type="entry name" value="WD40_rpt"/>
</dbReference>
<protein>
    <submittedName>
        <fullName evidence="3">Serine/threonine protein kinase</fullName>
    </submittedName>
</protein>
<feature type="non-terminal residue" evidence="3">
    <location>
        <position position="90"/>
    </location>
</feature>
<dbReference type="Proteomes" id="UP000470446">
    <property type="component" value="Unassembled WGS sequence"/>
</dbReference>
<name>A0A7K3PRS8_9ACTN</name>
<gene>
    <name evidence="3" type="ORF">G3I32_24325</name>
</gene>
<dbReference type="InterPro" id="IPR015943">
    <property type="entry name" value="WD40/YVTN_repeat-like_dom_sf"/>
</dbReference>
<dbReference type="PROSITE" id="PS50082">
    <property type="entry name" value="WD_REPEATS_2"/>
    <property type="match status" value="2"/>
</dbReference>
<comment type="caution">
    <text evidence="3">The sequence shown here is derived from an EMBL/GenBank/DDBJ whole genome shotgun (WGS) entry which is preliminary data.</text>
</comment>
<dbReference type="RefSeq" id="WP_203722412.1">
    <property type="nucleotide sequence ID" value="NZ_JAAGMA010000661.1"/>
</dbReference>
<accession>A0A7K3PRS8</accession>
<keyword evidence="3" id="KW-0418">Kinase</keyword>
<feature type="repeat" description="WD" evidence="1">
    <location>
        <begin position="31"/>
        <end position="72"/>
    </location>
</feature>
<evidence type="ECO:0000256" key="2">
    <source>
        <dbReference type="SAM" id="MobiDB-lite"/>
    </source>
</evidence>
<organism evidence="3 4">
    <name type="scientific">Streptomyces coelicoflavus</name>
    <dbReference type="NCBI Taxonomy" id="285562"/>
    <lineage>
        <taxon>Bacteria</taxon>
        <taxon>Bacillati</taxon>
        <taxon>Actinomycetota</taxon>
        <taxon>Actinomycetes</taxon>
        <taxon>Kitasatosporales</taxon>
        <taxon>Streptomycetaceae</taxon>
        <taxon>Streptomyces</taxon>
    </lineage>
</organism>
<dbReference type="InterPro" id="IPR011047">
    <property type="entry name" value="Quinoprotein_ADH-like_sf"/>
</dbReference>
<feature type="region of interest" description="Disordered" evidence="2">
    <location>
        <begin position="62"/>
        <end position="90"/>
    </location>
</feature>
<keyword evidence="3" id="KW-0808">Transferase</keyword>
<dbReference type="PROSITE" id="PS50294">
    <property type="entry name" value="WD_REPEATS_REGION"/>
    <property type="match status" value="1"/>
</dbReference>
<dbReference type="PANTHER" id="PTHR19879">
    <property type="entry name" value="TRANSCRIPTION INITIATION FACTOR TFIID"/>
    <property type="match status" value="1"/>
</dbReference>
<evidence type="ECO:0000313" key="3">
    <source>
        <dbReference type="EMBL" id="NEB11929.1"/>
    </source>
</evidence>
<keyword evidence="3" id="KW-0723">Serine/threonine-protein kinase</keyword>
<sequence length="90" mass="9083">PDGRTLASGGHDGTVRLWDTAGSGGQLGEPLRITGAPVGAVAYAPDGTVLVAAGHGGGIRLWDTRDRTRPRPLGDPLVSHAGESVTSVAF</sequence>
<dbReference type="AlphaFoldDB" id="A0A7K3PRS8"/>
<dbReference type="Gene3D" id="2.130.10.10">
    <property type="entry name" value="YVTN repeat-like/Quinoprotein amine dehydrogenase"/>
    <property type="match status" value="1"/>
</dbReference>
<dbReference type="SUPFAM" id="SSF50998">
    <property type="entry name" value="Quinoprotein alcohol dehydrogenase-like"/>
    <property type="match status" value="1"/>
</dbReference>
<proteinExistence type="predicted"/>
<dbReference type="EMBL" id="JAAGMA010000661">
    <property type="protein sequence ID" value="NEB11929.1"/>
    <property type="molecule type" value="Genomic_DNA"/>
</dbReference>